<evidence type="ECO:0000313" key="2">
    <source>
        <dbReference type="EMBL" id="GIQ81760.1"/>
    </source>
</evidence>
<proteinExistence type="predicted"/>
<reference evidence="2 3" key="1">
    <citation type="journal article" date="2018" name="PLoS ONE">
        <title>The draft genome of Kipferlia bialata reveals reductive genome evolution in fornicate parasites.</title>
        <authorList>
            <person name="Tanifuji G."/>
            <person name="Takabayashi S."/>
            <person name="Kume K."/>
            <person name="Takagi M."/>
            <person name="Nakayama T."/>
            <person name="Kamikawa R."/>
            <person name="Inagaki Y."/>
            <person name="Hashimoto T."/>
        </authorList>
    </citation>
    <scope>NUCLEOTIDE SEQUENCE [LARGE SCALE GENOMIC DNA]</scope>
    <source>
        <strain evidence="2">NY0173</strain>
    </source>
</reference>
<feature type="compositionally biased region" description="Polar residues" evidence="1">
    <location>
        <begin position="10"/>
        <end position="21"/>
    </location>
</feature>
<evidence type="ECO:0000313" key="3">
    <source>
        <dbReference type="Proteomes" id="UP000265618"/>
    </source>
</evidence>
<keyword evidence="3" id="KW-1185">Reference proteome</keyword>
<feature type="region of interest" description="Disordered" evidence="1">
    <location>
        <begin position="1"/>
        <end position="69"/>
    </location>
</feature>
<comment type="caution">
    <text evidence="2">The sequence shown here is derived from an EMBL/GenBank/DDBJ whole genome shotgun (WGS) entry which is preliminary data.</text>
</comment>
<dbReference type="Proteomes" id="UP000265618">
    <property type="component" value="Unassembled WGS sequence"/>
</dbReference>
<name>A0A9K3CTD2_9EUKA</name>
<evidence type="ECO:0000256" key="1">
    <source>
        <dbReference type="SAM" id="MobiDB-lite"/>
    </source>
</evidence>
<feature type="compositionally biased region" description="Basic residues" evidence="1">
    <location>
        <begin position="57"/>
        <end position="67"/>
    </location>
</feature>
<dbReference type="EMBL" id="BDIP01000487">
    <property type="protein sequence ID" value="GIQ81760.1"/>
    <property type="molecule type" value="Genomic_DNA"/>
</dbReference>
<feature type="compositionally biased region" description="Polar residues" evidence="1">
    <location>
        <begin position="40"/>
        <end position="56"/>
    </location>
</feature>
<gene>
    <name evidence="2" type="ORF">KIPB_002771</name>
</gene>
<protein>
    <submittedName>
        <fullName evidence="2">Uncharacterized protein</fullName>
    </submittedName>
</protein>
<dbReference type="AlphaFoldDB" id="A0A9K3CTD2"/>
<sequence>MKRSRRVVEDSQSSETMTFQQSTLSLSSSSSLSLSVSPPRASQRQATSQKMSQNSLRRPRFQRKQTSVKRYPFPMTLAPNLDMIRDKTKSRLTSWMTERPSILILSGVAGGGKRSALRALAPSAGMRIMHPDISSMVAEHGWADSHAL</sequence>
<organism evidence="2 3">
    <name type="scientific">Kipferlia bialata</name>
    <dbReference type="NCBI Taxonomy" id="797122"/>
    <lineage>
        <taxon>Eukaryota</taxon>
        <taxon>Metamonada</taxon>
        <taxon>Carpediemonas-like organisms</taxon>
        <taxon>Kipferlia</taxon>
    </lineage>
</organism>
<feature type="compositionally biased region" description="Low complexity" evidence="1">
    <location>
        <begin position="22"/>
        <end position="37"/>
    </location>
</feature>
<accession>A0A9K3CTD2</accession>